<keyword evidence="10" id="KW-1133">Transmembrane helix</keyword>
<dbReference type="EC" id="2.7.13.3" evidence="2"/>
<dbReference type="InterPro" id="IPR003594">
    <property type="entry name" value="HATPase_dom"/>
</dbReference>
<feature type="compositionally biased region" description="Basic and acidic residues" evidence="9">
    <location>
        <begin position="381"/>
        <end position="396"/>
    </location>
</feature>
<dbReference type="InterPro" id="IPR050482">
    <property type="entry name" value="Sensor_HK_TwoCompSys"/>
</dbReference>
<evidence type="ECO:0000256" key="2">
    <source>
        <dbReference type="ARBA" id="ARBA00012438"/>
    </source>
</evidence>
<gene>
    <name evidence="13" type="ORF">ABUW04_05055</name>
</gene>
<evidence type="ECO:0000256" key="5">
    <source>
        <dbReference type="ARBA" id="ARBA00022741"/>
    </source>
</evidence>
<dbReference type="PANTHER" id="PTHR24421:SF10">
    <property type="entry name" value="NITRATE_NITRITE SENSOR PROTEIN NARQ"/>
    <property type="match status" value="1"/>
</dbReference>
<evidence type="ECO:0000256" key="9">
    <source>
        <dbReference type="SAM" id="MobiDB-lite"/>
    </source>
</evidence>
<keyword evidence="10" id="KW-0472">Membrane</keyword>
<sequence>MNQLPGIVSAAWHALVQVLIGSDPAPAGSPRTAQGRRAEFAVSAVATALLCLLNAAQVNGPASDGGGSPAGVGQRVLAVVVVLPLLLAVRYPMAAWRIGWLALLLAPWLPAAWWGGWPWGPPQLLAMLAVFCLAAVRQRRAAVCWMWALSLVPWGWWLVMEMPNLNGPASATVMFTAAAVAVDSLGSRLRTQRELATQTVHTDTERARRAVLEERTRIARELHDVVAHHLSLIAVRAETAPFRLDELSDPARAEFGALSEVAREALTEMRRLLGVLRQDRAAGLEPQPQLAEVPALVDAARRAGVEVSLSVRAELGRVPAGVGVCAYRIVQESLSNASRHAPGAAVTVSVDHEAGAVQLRVANGPAGSNARSGHGNGNGHQNERRHGHEDGHEHGSGHGLTGMHERVALLGGSLSAGPTPVGGFVVSAVLPLGDAS</sequence>
<evidence type="ECO:0000259" key="11">
    <source>
        <dbReference type="Pfam" id="PF02518"/>
    </source>
</evidence>
<feature type="transmembrane region" description="Helical" evidence="10">
    <location>
        <begin position="40"/>
        <end position="60"/>
    </location>
</feature>
<dbReference type="PANTHER" id="PTHR24421">
    <property type="entry name" value="NITRATE/NITRITE SENSOR PROTEIN NARX-RELATED"/>
    <property type="match status" value="1"/>
</dbReference>
<dbReference type="Proteomes" id="UP001592581">
    <property type="component" value="Unassembled WGS sequence"/>
</dbReference>
<protein>
    <recommendedName>
        <fullName evidence="2">histidine kinase</fullName>
        <ecNumber evidence="2">2.7.13.3</ecNumber>
    </recommendedName>
</protein>
<dbReference type="Gene3D" id="1.20.5.1930">
    <property type="match status" value="1"/>
</dbReference>
<evidence type="ECO:0000256" key="1">
    <source>
        <dbReference type="ARBA" id="ARBA00000085"/>
    </source>
</evidence>
<evidence type="ECO:0000256" key="8">
    <source>
        <dbReference type="ARBA" id="ARBA00023012"/>
    </source>
</evidence>
<feature type="region of interest" description="Disordered" evidence="9">
    <location>
        <begin position="363"/>
        <end position="400"/>
    </location>
</feature>
<comment type="catalytic activity">
    <reaction evidence="1">
        <text>ATP + protein L-histidine = ADP + protein N-phospho-L-histidine.</text>
        <dbReference type="EC" id="2.7.13.3"/>
    </reaction>
</comment>
<dbReference type="InterPro" id="IPR011712">
    <property type="entry name" value="Sig_transdc_His_kin_sub3_dim/P"/>
</dbReference>
<comment type="caution">
    <text evidence="13">The sequence shown here is derived from an EMBL/GenBank/DDBJ whole genome shotgun (WGS) entry which is preliminary data.</text>
</comment>
<dbReference type="Pfam" id="PF07730">
    <property type="entry name" value="HisKA_3"/>
    <property type="match status" value="1"/>
</dbReference>
<feature type="domain" description="Signal transduction histidine kinase subgroup 3 dimerisation and phosphoacceptor" evidence="12">
    <location>
        <begin position="214"/>
        <end position="279"/>
    </location>
</feature>
<feature type="transmembrane region" description="Helical" evidence="10">
    <location>
        <begin position="119"/>
        <end position="136"/>
    </location>
</feature>
<evidence type="ECO:0000256" key="10">
    <source>
        <dbReference type="SAM" id="Phobius"/>
    </source>
</evidence>
<feature type="transmembrane region" description="Helical" evidence="10">
    <location>
        <begin position="143"/>
        <end position="159"/>
    </location>
</feature>
<dbReference type="EMBL" id="JBEUKS010000001">
    <property type="protein sequence ID" value="MFC1437620.1"/>
    <property type="molecule type" value="Genomic_DNA"/>
</dbReference>
<evidence type="ECO:0000256" key="3">
    <source>
        <dbReference type="ARBA" id="ARBA00022553"/>
    </source>
</evidence>
<proteinExistence type="predicted"/>
<dbReference type="Gene3D" id="3.30.565.10">
    <property type="entry name" value="Histidine kinase-like ATPase, C-terminal domain"/>
    <property type="match status" value="1"/>
</dbReference>
<organism evidence="13 14">
    <name type="scientific">Streptacidiphilus jeojiensis</name>
    <dbReference type="NCBI Taxonomy" id="3229225"/>
    <lineage>
        <taxon>Bacteria</taxon>
        <taxon>Bacillati</taxon>
        <taxon>Actinomycetota</taxon>
        <taxon>Actinomycetes</taxon>
        <taxon>Kitasatosporales</taxon>
        <taxon>Streptomycetaceae</taxon>
        <taxon>Streptacidiphilus</taxon>
    </lineage>
</organism>
<feature type="transmembrane region" description="Helical" evidence="10">
    <location>
        <begin position="94"/>
        <end position="113"/>
    </location>
</feature>
<dbReference type="CDD" id="cd16917">
    <property type="entry name" value="HATPase_UhpB-NarQ-NarX-like"/>
    <property type="match status" value="1"/>
</dbReference>
<keyword evidence="8" id="KW-0902">Two-component regulatory system</keyword>
<keyword evidence="14" id="KW-1185">Reference proteome</keyword>
<dbReference type="RefSeq" id="WP_380563087.1">
    <property type="nucleotide sequence ID" value="NZ_JBEUKS010000001.1"/>
</dbReference>
<feature type="transmembrane region" description="Helical" evidence="10">
    <location>
        <begin position="72"/>
        <end position="89"/>
    </location>
</feature>
<dbReference type="Pfam" id="PF02518">
    <property type="entry name" value="HATPase_c"/>
    <property type="match status" value="1"/>
</dbReference>
<keyword evidence="3" id="KW-0597">Phosphoprotein</keyword>
<evidence type="ECO:0000256" key="4">
    <source>
        <dbReference type="ARBA" id="ARBA00022679"/>
    </source>
</evidence>
<reference evidence="13 14" key="1">
    <citation type="submission" date="2024-06" db="EMBL/GenBank/DDBJ databases">
        <authorList>
            <person name="Lee S.D."/>
        </authorList>
    </citation>
    <scope>NUCLEOTIDE SEQUENCE [LARGE SCALE GENOMIC DNA]</scope>
    <source>
        <strain evidence="13 14">N1-10</strain>
    </source>
</reference>
<evidence type="ECO:0000256" key="6">
    <source>
        <dbReference type="ARBA" id="ARBA00022777"/>
    </source>
</evidence>
<keyword evidence="7" id="KW-0067">ATP-binding</keyword>
<keyword evidence="4" id="KW-0808">Transferase</keyword>
<name>A0ABV6XH74_9ACTN</name>
<keyword evidence="10" id="KW-0812">Transmembrane</keyword>
<dbReference type="GO" id="GO:0016301">
    <property type="term" value="F:kinase activity"/>
    <property type="evidence" value="ECO:0007669"/>
    <property type="project" value="UniProtKB-KW"/>
</dbReference>
<evidence type="ECO:0000313" key="13">
    <source>
        <dbReference type="EMBL" id="MFC1437620.1"/>
    </source>
</evidence>
<dbReference type="InterPro" id="IPR036890">
    <property type="entry name" value="HATPase_C_sf"/>
</dbReference>
<accession>A0ABV6XH74</accession>
<dbReference type="SUPFAM" id="SSF55874">
    <property type="entry name" value="ATPase domain of HSP90 chaperone/DNA topoisomerase II/histidine kinase"/>
    <property type="match status" value="1"/>
</dbReference>
<feature type="domain" description="Histidine kinase/HSP90-like ATPase" evidence="11">
    <location>
        <begin position="327"/>
        <end position="432"/>
    </location>
</feature>
<keyword evidence="6 13" id="KW-0418">Kinase</keyword>
<keyword evidence="5" id="KW-0547">Nucleotide-binding</keyword>
<evidence type="ECO:0000259" key="12">
    <source>
        <dbReference type="Pfam" id="PF07730"/>
    </source>
</evidence>
<evidence type="ECO:0000256" key="7">
    <source>
        <dbReference type="ARBA" id="ARBA00022840"/>
    </source>
</evidence>
<evidence type="ECO:0000313" key="14">
    <source>
        <dbReference type="Proteomes" id="UP001592581"/>
    </source>
</evidence>